<dbReference type="STRING" id="407821.A0A087UY10"/>
<name>A0A087UY10_STEMI</name>
<keyword evidence="3" id="KW-1185">Reference proteome</keyword>
<dbReference type="PANTHER" id="PTHR19321">
    <property type="entry name" value="PROTEIN REGULATOR OF CYTOKINESIS 1 PRC1-RELATED"/>
    <property type="match status" value="1"/>
</dbReference>
<dbReference type="PANTHER" id="PTHR19321:SF41">
    <property type="entry name" value="FASCETTO-RELATED"/>
    <property type="match status" value="1"/>
</dbReference>
<dbReference type="Proteomes" id="UP000054359">
    <property type="component" value="Unassembled WGS sequence"/>
</dbReference>
<dbReference type="GO" id="GO:0008017">
    <property type="term" value="F:microtubule binding"/>
    <property type="evidence" value="ECO:0007669"/>
    <property type="project" value="InterPro"/>
</dbReference>
<sequence length="644" mass="74831">MNHTTVAESASEEAILEKIKNDLCLKIESSFSKLSFIWNEFGIDGAQKSQRAKVVSDHIQNLLRDIIEEENGFYEDIKHRIQNYKKQILELAQLLSVPANDVVEGSLIQTEERLRIEVENLFKLKHKRIKAFKDLRSEESKYCKRLGLPPLNISTTSGLASEKDMHELQQHISMLILEKDKRLKKYYTFRKELTTILETTEMSPETSLEKNIISGKEDSILLSDETMKALEDIVCKVQSRKAGLEARKKELMDKLTTLWQRLNVNEYEKEMFLAQHADCRVKTIESIEKEVQKYEEIKKQNIQSYVENLRKELKILWDRCFVSETQRQQFHPFTSTEFNDEILEAHDIEVEKWRSFYKDTENIVSKIAKRQKLWDLLIAFENKSSDPNRYRNRGGNLLQEEKERRRLQRDLPALENEIFNDIEEYEAQKGKPFLYFGLDFREFINKQWEDRINQKENEKIMRHKMRSQLGNEITLRTPGKRLLPGTPKSAPSKLFKSGVGVSVFRTPNVKVLKTTPNTIGKLHSRTDRLANNKKSQNSIVQAKCQKKVQKGKNQHDKTAISGSSNDTTYNQFAAELNKSSRNKHRSSVLSSRKLGGTRISQNNSQRRSKRKSAAKSFGMSLRNTTRTSAKLIPARGKLGLPFLI</sequence>
<accession>A0A087UY10</accession>
<evidence type="ECO:0000256" key="1">
    <source>
        <dbReference type="SAM" id="MobiDB-lite"/>
    </source>
</evidence>
<dbReference type="Gene3D" id="1.20.58.1520">
    <property type="match status" value="1"/>
</dbReference>
<proteinExistence type="predicted"/>
<feature type="non-terminal residue" evidence="2">
    <location>
        <position position="644"/>
    </location>
</feature>
<dbReference type="GO" id="GO:0005737">
    <property type="term" value="C:cytoplasm"/>
    <property type="evidence" value="ECO:0007669"/>
    <property type="project" value="TreeGrafter"/>
</dbReference>
<dbReference type="Pfam" id="PF03999">
    <property type="entry name" value="MAP65_ASE1"/>
    <property type="match status" value="1"/>
</dbReference>
<dbReference type="OMA" id="TMDEYIY"/>
<evidence type="ECO:0000313" key="3">
    <source>
        <dbReference type="Proteomes" id="UP000054359"/>
    </source>
</evidence>
<dbReference type="EMBL" id="KK122211">
    <property type="protein sequence ID" value="KFM82249.1"/>
    <property type="molecule type" value="Genomic_DNA"/>
</dbReference>
<gene>
    <name evidence="2" type="ORF">X975_21960</name>
</gene>
<feature type="compositionally biased region" description="Polar residues" evidence="1">
    <location>
        <begin position="560"/>
        <end position="571"/>
    </location>
</feature>
<evidence type="ECO:0000313" key="2">
    <source>
        <dbReference type="EMBL" id="KFM82249.1"/>
    </source>
</evidence>
<dbReference type="InterPro" id="IPR007145">
    <property type="entry name" value="MAP65_Ase1_PRC1"/>
</dbReference>
<dbReference type="AlphaFoldDB" id="A0A087UY10"/>
<protein>
    <submittedName>
        <fullName evidence="2">Protein regulator of cytokinesis 1</fullName>
    </submittedName>
</protein>
<feature type="region of interest" description="Disordered" evidence="1">
    <location>
        <begin position="544"/>
        <end position="621"/>
    </location>
</feature>
<dbReference type="OrthoDB" id="642895at2759"/>
<dbReference type="GO" id="GO:1990023">
    <property type="term" value="C:mitotic spindle midzone"/>
    <property type="evidence" value="ECO:0007669"/>
    <property type="project" value="TreeGrafter"/>
</dbReference>
<dbReference type="GO" id="GO:0051256">
    <property type="term" value="P:mitotic spindle midzone assembly"/>
    <property type="evidence" value="ECO:0007669"/>
    <property type="project" value="TreeGrafter"/>
</dbReference>
<organism evidence="2 3">
    <name type="scientific">Stegodyphus mimosarum</name>
    <name type="common">African social velvet spider</name>
    <dbReference type="NCBI Taxonomy" id="407821"/>
    <lineage>
        <taxon>Eukaryota</taxon>
        <taxon>Metazoa</taxon>
        <taxon>Ecdysozoa</taxon>
        <taxon>Arthropoda</taxon>
        <taxon>Chelicerata</taxon>
        <taxon>Arachnida</taxon>
        <taxon>Araneae</taxon>
        <taxon>Araneomorphae</taxon>
        <taxon>Entelegynae</taxon>
        <taxon>Eresoidea</taxon>
        <taxon>Eresidae</taxon>
        <taxon>Stegodyphus</taxon>
    </lineage>
</organism>
<reference evidence="2 3" key="1">
    <citation type="submission" date="2013-11" db="EMBL/GenBank/DDBJ databases">
        <title>Genome sequencing of Stegodyphus mimosarum.</title>
        <authorList>
            <person name="Bechsgaard J."/>
        </authorList>
    </citation>
    <scope>NUCLEOTIDE SEQUENCE [LARGE SCALE GENOMIC DNA]</scope>
</reference>